<reference evidence="2" key="1">
    <citation type="journal article" date="2019" name="Int. J. Syst. Evol. Microbiol.">
        <title>The Global Catalogue of Microorganisms (GCM) 10K type strain sequencing project: providing services to taxonomists for standard genome sequencing and annotation.</title>
        <authorList>
            <consortium name="The Broad Institute Genomics Platform"/>
            <consortium name="The Broad Institute Genome Sequencing Center for Infectious Disease"/>
            <person name="Wu L."/>
            <person name="Ma J."/>
        </authorList>
    </citation>
    <scope>NUCLEOTIDE SEQUENCE [LARGE SCALE GENOMIC DNA]</scope>
    <source>
        <strain evidence="2">JCM 31406</strain>
    </source>
</reference>
<protein>
    <submittedName>
        <fullName evidence="1">Uncharacterized protein</fullName>
    </submittedName>
</protein>
<comment type="caution">
    <text evidence="1">The sequence shown here is derived from an EMBL/GenBank/DDBJ whole genome shotgun (WGS) entry which is preliminary data.</text>
</comment>
<evidence type="ECO:0000313" key="2">
    <source>
        <dbReference type="Proteomes" id="UP000620633"/>
    </source>
</evidence>
<gene>
    <name evidence="1" type="ORF">GCM10008961_33480</name>
</gene>
<proteinExistence type="predicted"/>
<dbReference type="RefSeq" id="WP_189103666.1">
    <property type="nucleotide sequence ID" value="NZ_BMQO01000025.1"/>
</dbReference>
<accession>A0ABQ2SUL3</accession>
<sequence>MNDTAPAPRATFRQWETVTLDRMDGAVVQTRCHTVALFRSASGGIIGIVNGVICPAARAVDILRGADTRTVTAEKLEPAPTDATGAAA</sequence>
<evidence type="ECO:0000313" key="1">
    <source>
        <dbReference type="EMBL" id="GGS39390.1"/>
    </source>
</evidence>
<name>A0ABQ2SUL3_9DEIO</name>
<keyword evidence="2" id="KW-1185">Reference proteome</keyword>
<organism evidence="1 2">
    <name type="scientific">Deinococcus knuensis</name>
    <dbReference type="NCBI Taxonomy" id="1837380"/>
    <lineage>
        <taxon>Bacteria</taxon>
        <taxon>Thermotogati</taxon>
        <taxon>Deinococcota</taxon>
        <taxon>Deinococci</taxon>
        <taxon>Deinococcales</taxon>
        <taxon>Deinococcaceae</taxon>
        <taxon>Deinococcus</taxon>
    </lineage>
</organism>
<dbReference type="EMBL" id="BMQO01000025">
    <property type="protein sequence ID" value="GGS39390.1"/>
    <property type="molecule type" value="Genomic_DNA"/>
</dbReference>
<dbReference type="Proteomes" id="UP000620633">
    <property type="component" value="Unassembled WGS sequence"/>
</dbReference>